<dbReference type="WBParaSite" id="jg1002">
    <property type="protein sequence ID" value="jg1002"/>
    <property type="gene ID" value="jg1002"/>
</dbReference>
<keyword evidence="6" id="KW-0539">Nucleus</keyword>
<dbReference type="Pfam" id="PF04858">
    <property type="entry name" value="TH1"/>
    <property type="match status" value="1"/>
</dbReference>
<reference evidence="8" key="1">
    <citation type="submission" date="2022-11" db="UniProtKB">
        <authorList>
            <consortium name="WormBaseParasite"/>
        </authorList>
    </citation>
    <scope>IDENTIFICATION</scope>
</reference>
<evidence type="ECO:0000256" key="1">
    <source>
        <dbReference type="ARBA" id="ARBA00004123"/>
    </source>
</evidence>
<keyword evidence="7" id="KW-1185">Reference proteome</keyword>
<evidence type="ECO:0000256" key="5">
    <source>
        <dbReference type="ARBA" id="ARBA00023163"/>
    </source>
</evidence>
<organism evidence="7 8">
    <name type="scientific">Ditylenchus dipsaci</name>
    <dbReference type="NCBI Taxonomy" id="166011"/>
    <lineage>
        <taxon>Eukaryota</taxon>
        <taxon>Metazoa</taxon>
        <taxon>Ecdysozoa</taxon>
        <taxon>Nematoda</taxon>
        <taxon>Chromadorea</taxon>
        <taxon>Rhabditida</taxon>
        <taxon>Tylenchina</taxon>
        <taxon>Tylenchomorpha</taxon>
        <taxon>Sphaerularioidea</taxon>
        <taxon>Anguinidae</taxon>
        <taxon>Anguininae</taxon>
        <taxon>Ditylenchus</taxon>
    </lineage>
</organism>
<sequence length="453" mass="51362">MDESLMSDVELIQRHCEELFSLRDFVMEPQVISTLLAFFQAGGQPEKVIDMLASGYQGHGQFANLLGCWLSDLEMDENNKKQSTSSDLLTDAQTRIESCAVVRESFESTVSTMIAKIFFPESADKIFEMEGNEGIDWLPELISHQPWRKLIYDLAEHYPNCLMLNFAVKLISDAGFQHEISNVNTAAQQLDIFSRVFLSSIDQVLINCSKGVNSEAYQKTFSELMRVACHSEQTFLYTQVLLHVVSLKESGKLAAVCHHINQSLRLVFEKRGQDISSFYISMIQSDNDAIPSNIVQAMLTMIAKQTLNPADITQLYQAYFEPCPPPVELIRDPFFVNMLVDAIFSSGTPKINAEHRPKYIYLLAYATCVAETKRNGIRVQSKLELDSIRQQLNDMVNILDSSDDLLLSFSHLLQLIRRLSRRTSANPLCFDRPYCGYPSKPTFHCFKSTLPTL</sequence>
<accession>A0A915CLW5</accession>
<dbReference type="GO" id="GO:0034244">
    <property type="term" value="P:negative regulation of transcription elongation by RNA polymerase II"/>
    <property type="evidence" value="ECO:0007669"/>
    <property type="project" value="TreeGrafter"/>
</dbReference>
<dbReference type="GO" id="GO:0032021">
    <property type="term" value="C:NELF complex"/>
    <property type="evidence" value="ECO:0007669"/>
    <property type="project" value="TreeGrafter"/>
</dbReference>
<comment type="subcellular location">
    <subcellularLocation>
        <location evidence="1">Nucleus</location>
    </subcellularLocation>
</comment>
<dbReference type="PANTHER" id="PTHR12144:SF0">
    <property type="entry name" value="NEGATIVE ELONGATION FACTOR C_D"/>
    <property type="match status" value="1"/>
</dbReference>
<evidence type="ECO:0000256" key="2">
    <source>
        <dbReference type="ARBA" id="ARBA00005726"/>
    </source>
</evidence>
<dbReference type="PANTHER" id="PTHR12144">
    <property type="entry name" value="NEGATIVE ELONGATION FACTOR D"/>
    <property type="match status" value="1"/>
</dbReference>
<evidence type="ECO:0000313" key="7">
    <source>
        <dbReference type="Proteomes" id="UP000887574"/>
    </source>
</evidence>
<evidence type="ECO:0000256" key="3">
    <source>
        <dbReference type="ARBA" id="ARBA00022491"/>
    </source>
</evidence>
<name>A0A915CLW5_9BILA</name>
<protein>
    <submittedName>
        <fullName evidence="8">Negative elongation factor D</fullName>
    </submittedName>
</protein>
<dbReference type="GO" id="GO:0003723">
    <property type="term" value="F:RNA binding"/>
    <property type="evidence" value="ECO:0007669"/>
    <property type="project" value="TreeGrafter"/>
</dbReference>
<keyword evidence="3" id="KW-0678">Repressor</keyword>
<keyword evidence="4" id="KW-0805">Transcription regulation</keyword>
<dbReference type="AlphaFoldDB" id="A0A915CLW5"/>
<keyword evidence="5" id="KW-0804">Transcription</keyword>
<evidence type="ECO:0000313" key="8">
    <source>
        <dbReference type="WBParaSite" id="jg1002"/>
    </source>
</evidence>
<comment type="similarity">
    <text evidence="2">Belongs to the NELF-D family.</text>
</comment>
<dbReference type="InterPro" id="IPR006942">
    <property type="entry name" value="TH1"/>
</dbReference>
<dbReference type="Proteomes" id="UP000887574">
    <property type="component" value="Unplaced"/>
</dbReference>
<proteinExistence type="inferred from homology"/>
<evidence type="ECO:0000256" key="6">
    <source>
        <dbReference type="ARBA" id="ARBA00023242"/>
    </source>
</evidence>
<evidence type="ECO:0000256" key="4">
    <source>
        <dbReference type="ARBA" id="ARBA00023015"/>
    </source>
</evidence>